<proteinExistence type="predicted"/>
<protein>
    <submittedName>
        <fullName evidence="5">Beta-ketoacyl-ACP synthase III</fullName>
        <ecNumber evidence="5">2.3.1.41</ecNumber>
    </submittedName>
</protein>
<reference evidence="5 6" key="1">
    <citation type="submission" date="2019-02" db="EMBL/GenBank/DDBJ databases">
        <title>Ureibacillus thermophilus.</title>
        <authorList>
            <person name="Sunny J.S."/>
            <person name="Natarajan A."/>
            <person name="Saleena L.M."/>
        </authorList>
    </citation>
    <scope>NUCLEOTIDE SEQUENCE [LARGE SCALE GENOMIC DNA]</scope>
    <source>
        <strain evidence="5 6">LM102</strain>
    </source>
</reference>
<dbReference type="GO" id="GO:0044550">
    <property type="term" value="P:secondary metabolite biosynthetic process"/>
    <property type="evidence" value="ECO:0007669"/>
    <property type="project" value="TreeGrafter"/>
</dbReference>
<evidence type="ECO:0000259" key="3">
    <source>
        <dbReference type="Pfam" id="PF08541"/>
    </source>
</evidence>
<sequence length="351" mass="38225">MLAVKEQGIINIIEYREGIKMFKVKIAGMGKAVGSLKVKSEELEEKMNVTSGWIVKATGIESRHYVDFENGENALTLGVKAAKQAIQNSGIDPEQIDCIIGANGSPLQAIPCGASLFQRELGLGDSGIPCFDVDTTCYSFGLALFVAANLIHNQVYNCILIISSDAPSPTLPKTSNEVRALFGDGAAAAIVTKSAKDEKSVLHYFKMQTYGSGANLTCVKGGGTLRHPNDPNTRMEDNLFQMDGRKVFRYAVRLLPDFFQDFFSESGICQSDVKYLFPHQTSKHGIDIFRKFGFHSEQIASHISTHGNCIAASLPMLLFDYIEDNKINRGDLVLLFGTSAGLSIGCVALTY</sequence>
<dbReference type="AlphaFoldDB" id="A0A4V1A3D7"/>
<gene>
    <name evidence="5" type="ORF">DKZ56_14190</name>
</gene>
<evidence type="ECO:0000313" key="6">
    <source>
        <dbReference type="Proteomes" id="UP000291151"/>
    </source>
</evidence>
<dbReference type="PANTHER" id="PTHR34069">
    <property type="entry name" value="3-OXOACYL-[ACYL-CARRIER-PROTEIN] SYNTHASE 3"/>
    <property type="match status" value="1"/>
</dbReference>
<dbReference type="SUPFAM" id="SSF53901">
    <property type="entry name" value="Thiolase-like"/>
    <property type="match status" value="1"/>
</dbReference>
<dbReference type="Gene3D" id="3.40.47.10">
    <property type="match status" value="1"/>
</dbReference>
<dbReference type="Pfam" id="PF08541">
    <property type="entry name" value="ACP_syn_III_C"/>
    <property type="match status" value="1"/>
</dbReference>
<dbReference type="Pfam" id="PF08545">
    <property type="entry name" value="ACP_syn_III"/>
    <property type="match status" value="1"/>
</dbReference>
<dbReference type="EMBL" id="CP036528">
    <property type="protein sequence ID" value="QBK26890.1"/>
    <property type="molecule type" value="Genomic_DNA"/>
</dbReference>
<evidence type="ECO:0000259" key="4">
    <source>
        <dbReference type="Pfam" id="PF08545"/>
    </source>
</evidence>
<dbReference type="PANTHER" id="PTHR34069:SF2">
    <property type="entry name" value="BETA-KETOACYL-[ACYL-CARRIER-PROTEIN] SYNTHASE III"/>
    <property type="match status" value="1"/>
</dbReference>
<name>A0A4V1A3D7_9BACL</name>
<dbReference type="InterPro" id="IPR013751">
    <property type="entry name" value="ACP_syn_III_N"/>
</dbReference>
<dbReference type="Proteomes" id="UP000291151">
    <property type="component" value="Chromosome"/>
</dbReference>
<accession>A0A4V1A3D7</accession>
<keyword evidence="1 5" id="KW-0808">Transferase</keyword>
<evidence type="ECO:0000256" key="2">
    <source>
        <dbReference type="ARBA" id="ARBA00023315"/>
    </source>
</evidence>
<feature type="domain" description="Beta-ketoacyl-[acyl-carrier-protein] synthase III N-terminal" evidence="4">
    <location>
        <begin position="131"/>
        <end position="210"/>
    </location>
</feature>
<feature type="domain" description="Beta-ketoacyl-[acyl-carrier-protein] synthase III C-terminal" evidence="3">
    <location>
        <begin position="265"/>
        <end position="350"/>
    </location>
</feature>
<dbReference type="InterPro" id="IPR016039">
    <property type="entry name" value="Thiolase-like"/>
</dbReference>
<evidence type="ECO:0000313" key="5">
    <source>
        <dbReference type="EMBL" id="QBK26890.1"/>
    </source>
</evidence>
<keyword evidence="6" id="KW-1185">Reference proteome</keyword>
<organism evidence="5 6">
    <name type="scientific">Ureibacillus thermophilus</name>
    <dbReference type="NCBI Taxonomy" id="367743"/>
    <lineage>
        <taxon>Bacteria</taxon>
        <taxon>Bacillati</taxon>
        <taxon>Bacillota</taxon>
        <taxon>Bacilli</taxon>
        <taxon>Bacillales</taxon>
        <taxon>Caryophanaceae</taxon>
        <taxon>Ureibacillus</taxon>
    </lineage>
</organism>
<dbReference type="GO" id="GO:0004315">
    <property type="term" value="F:3-oxoacyl-[acyl-carrier-protein] synthase activity"/>
    <property type="evidence" value="ECO:0007669"/>
    <property type="project" value="UniProtKB-EC"/>
</dbReference>
<dbReference type="InterPro" id="IPR013747">
    <property type="entry name" value="ACP_syn_III_C"/>
</dbReference>
<dbReference type="KEGG" id="uth:DKZ56_14190"/>
<dbReference type="CDD" id="cd00830">
    <property type="entry name" value="KAS_III"/>
    <property type="match status" value="1"/>
</dbReference>
<dbReference type="GO" id="GO:0006633">
    <property type="term" value="P:fatty acid biosynthetic process"/>
    <property type="evidence" value="ECO:0007669"/>
    <property type="project" value="InterPro"/>
</dbReference>
<evidence type="ECO:0000256" key="1">
    <source>
        <dbReference type="ARBA" id="ARBA00022679"/>
    </source>
</evidence>
<dbReference type="EC" id="2.3.1.41" evidence="5"/>
<keyword evidence="2 5" id="KW-0012">Acyltransferase</keyword>